<evidence type="ECO:0000313" key="1">
    <source>
        <dbReference type="EMBL" id="GBN93155.1"/>
    </source>
</evidence>
<keyword evidence="2" id="KW-1185">Reference proteome</keyword>
<accession>A0A4Y2T1X7</accession>
<dbReference type="Proteomes" id="UP000499080">
    <property type="component" value="Unassembled WGS sequence"/>
</dbReference>
<dbReference type="EMBL" id="BGPR01024810">
    <property type="protein sequence ID" value="GBN93155.1"/>
    <property type="molecule type" value="Genomic_DNA"/>
</dbReference>
<organism evidence="1 2">
    <name type="scientific">Araneus ventricosus</name>
    <name type="common">Orbweaver spider</name>
    <name type="synonym">Epeira ventricosa</name>
    <dbReference type="NCBI Taxonomy" id="182803"/>
    <lineage>
        <taxon>Eukaryota</taxon>
        <taxon>Metazoa</taxon>
        <taxon>Ecdysozoa</taxon>
        <taxon>Arthropoda</taxon>
        <taxon>Chelicerata</taxon>
        <taxon>Arachnida</taxon>
        <taxon>Araneae</taxon>
        <taxon>Araneomorphae</taxon>
        <taxon>Entelegynae</taxon>
        <taxon>Araneoidea</taxon>
        <taxon>Araneidae</taxon>
        <taxon>Araneus</taxon>
    </lineage>
</organism>
<sequence>MSLKVHFLDSHLDYFPENLDAVSEEQGESFHHDIKEMYRRYQGKWNVSMIADYCWMLQRDNPCKVHKGKTEKRTFEQKRITVRQASETSWGHIVIPKEGLYNNCARIPSVFTVASEASRVCVANPGELQRSSPGGWRDSAGREQSPLVFVKSVNKAQS</sequence>
<dbReference type="PANTHER" id="PTHR46114:SF1">
    <property type="entry name" value="ZAD DOMAIN-CONTAINING PROTEIN"/>
    <property type="match status" value="1"/>
</dbReference>
<name>A0A4Y2T1X7_ARAVE</name>
<gene>
    <name evidence="1" type="ORF">AVEN_49701_1</name>
</gene>
<dbReference type="OrthoDB" id="6744094at2759"/>
<proteinExistence type="predicted"/>
<dbReference type="AlphaFoldDB" id="A0A4Y2T1X7"/>
<protein>
    <submittedName>
        <fullName evidence="1">Uncharacterized protein</fullName>
    </submittedName>
</protein>
<reference evidence="1 2" key="1">
    <citation type="journal article" date="2019" name="Sci. Rep.">
        <title>Orb-weaving spider Araneus ventricosus genome elucidates the spidroin gene catalogue.</title>
        <authorList>
            <person name="Kono N."/>
            <person name="Nakamura H."/>
            <person name="Ohtoshi R."/>
            <person name="Moran D.A.P."/>
            <person name="Shinohara A."/>
            <person name="Yoshida Y."/>
            <person name="Fujiwara M."/>
            <person name="Mori M."/>
            <person name="Tomita M."/>
            <person name="Arakawa K."/>
        </authorList>
    </citation>
    <scope>NUCLEOTIDE SEQUENCE [LARGE SCALE GENOMIC DNA]</scope>
</reference>
<dbReference type="PANTHER" id="PTHR46114">
    <property type="entry name" value="APPLE DOMAIN-CONTAINING PROTEIN"/>
    <property type="match status" value="1"/>
</dbReference>
<evidence type="ECO:0000313" key="2">
    <source>
        <dbReference type="Proteomes" id="UP000499080"/>
    </source>
</evidence>
<comment type="caution">
    <text evidence="1">The sequence shown here is derived from an EMBL/GenBank/DDBJ whole genome shotgun (WGS) entry which is preliminary data.</text>
</comment>